<dbReference type="GO" id="GO:0008333">
    <property type="term" value="P:endosome to lysosome transport"/>
    <property type="evidence" value="ECO:0007669"/>
    <property type="project" value="TreeGrafter"/>
</dbReference>
<dbReference type="Pfam" id="PF05743">
    <property type="entry name" value="UEV"/>
    <property type="match status" value="1"/>
</dbReference>
<dbReference type="GO" id="GO:0015031">
    <property type="term" value="P:protein transport"/>
    <property type="evidence" value="ECO:0007669"/>
    <property type="project" value="InterPro"/>
</dbReference>
<evidence type="ECO:0000313" key="2">
    <source>
        <dbReference type="EMBL" id="KAF3689006.1"/>
    </source>
</evidence>
<evidence type="ECO:0000313" key="3">
    <source>
        <dbReference type="Proteomes" id="UP000503349"/>
    </source>
</evidence>
<dbReference type="OrthoDB" id="306304at2759"/>
<organism evidence="2 3">
    <name type="scientific">Channa argus</name>
    <name type="common">Northern snakehead</name>
    <name type="synonym">Ophicephalus argus</name>
    <dbReference type="NCBI Taxonomy" id="215402"/>
    <lineage>
        <taxon>Eukaryota</taxon>
        <taxon>Metazoa</taxon>
        <taxon>Chordata</taxon>
        <taxon>Craniata</taxon>
        <taxon>Vertebrata</taxon>
        <taxon>Euteleostomi</taxon>
        <taxon>Actinopterygii</taxon>
        <taxon>Neopterygii</taxon>
        <taxon>Teleostei</taxon>
        <taxon>Neoteleostei</taxon>
        <taxon>Acanthomorphata</taxon>
        <taxon>Anabantaria</taxon>
        <taxon>Anabantiformes</taxon>
        <taxon>Channoidei</taxon>
        <taxon>Channidae</taxon>
        <taxon>Channa</taxon>
    </lineage>
</organism>
<gene>
    <name evidence="2" type="ORF">EXN66_Car004678</name>
</gene>
<accession>A0A6G1PG54</accession>
<sequence length="191" mass="22138">MPYSEDTIRKMLPKTYLRKHVAHEIYVAVSHFKNLVPMMDKYVYNDGIQKLMMSLTGTIPVLFEDKVYKIPICLWIEETYPQTAPICYIRPTCEMMLLRGKYVSNNGEVMLPYLQEWNSDCDLVSLLQVMAVIFGDFPPVCLRPHLEPEQASCWLQVNKQAEVDKQIDGSVYLSLAREDGKSFQQENETNC</sequence>
<evidence type="ECO:0000259" key="1">
    <source>
        <dbReference type="PROSITE" id="PS51322"/>
    </source>
</evidence>
<proteinExistence type="predicted"/>
<dbReference type="InterPro" id="IPR016135">
    <property type="entry name" value="UBQ-conjugating_enzyme/RWD"/>
</dbReference>
<dbReference type="InterPro" id="IPR008883">
    <property type="entry name" value="UEV_N"/>
</dbReference>
<dbReference type="PANTHER" id="PTHR23306">
    <property type="entry name" value="TUMOR SUSCEPTIBILITY GENE 101 PROTEIN-RELATED"/>
    <property type="match status" value="1"/>
</dbReference>
<dbReference type="Gene3D" id="3.10.110.10">
    <property type="entry name" value="Ubiquitin Conjugating Enzyme"/>
    <property type="match status" value="1"/>
</dbReference>
<dbReference type="PROSITE" id="PS51322">
    <property type="entry name" value="UEV"/>
    <property type="match status" value="1"/>
</dbReference>
<dbReference type="SUPFAM" id="SSF54495">
    <property type="entry name" value="UBC-like"/>
    <property type="match status" value="1"/>
</dbReference>
<dbReference type="PANTHER" id="PTHR23306:SF25">
    <property type="entry name" value="TUMOR SUSCEPTIBILITY GENE 101 PROTEIN"/>
    <property type="match status" value="1"/>
</dbReference>
<name>A0A6G1PG54_CHAAH</name>
<dbReference type="Proteomes" id="UP000503349">
    <property type="component" value="Chromosome 4"/>
</dbReference>
<reference evidence="3" key="2">
    <citation type="submission" date="2019-02" db="EMBL/GenBank/DDBJ databases">
        <title>Opniocepnalus argus Var Kimnra genome.</title>
        <authorList>
            <person name="Zhou C."/>
            <person name="Xiao S."/>
        </authorList>
    </citation>
    <scope>NUCLEOTIDE SEQUENCE [LARGE SCALE GENOMIC DNA]</scope>
</reference>
<feature type="domain" description="UEV" evidence="1">
    <location>
        <begin position="2"/>
        <end position="144"/>
    </location>
</feature>
<dbReference type="InterPro" id="IPR052070">
    <property type="entry name" value="ESCRT-I_UEV_domain"/>
</dbReference>
<dbReference type="GO" id="GO:0043130">
    <property type="term" value="F:ubiquitin binding"/>
    <property type="evidence" value="ECO:0007669"/>
    <property type="project" value="TreeGrafter"/>
</dbReference>
<reference evidence="2 3" key="1">
    <citation type="submission" date="2019-02" db="EMBL/GenBank/DDBJ databases">
        <title>Opniocepnalus argus genome.</title>
        <authorList>
            <person name="Zhou C."/>
            <person name="Xiao S."/>
        </authorList>
    </citation>
    <scope>NUCLEOTIDE SEQUENCE [LARGE SCALE GENOMIC DNA]</scope>
    <source>
        <strain evidence="2">OARG1902GOOAL</strain>
        <tissue evidence="2">Muscle</tissue>
    </source>
</reference>
<keyword evidence="3" id="KW-1185">Reference proteome</keyword>
<protein>
    <submittedName>
        <fullName evidence="2">Tumor susceptibility gene 101 protein ESCRT-I complex subunit TSG101</fullName>
    </submittedName>
</protein>
<dbReference type="EMBL" id="CM015715">
    <property type="protein sequence ID" value="KAF3689006.1"/>
    <property type="molecule type" value="Genomic_DNA"/>
</dbReference>
<dbReference type="GO" id="GO:0000813">
    <property type="term" value="C:ESCRT I complex"/>
    <property type="evidence" value="ECO:0007669"/>
    <property type="project" value="TreeGrafter"/>
</dbReference>
<dbReference type="CDD" id="cd11685">
    <property type="entry name" value="UEV_TSG101-like"/>
    <property type="match status" value="1"/>
</dbReference>
<dbReference type="AlphaFoldDB" id="A0A6G1PG54"/>